<organism evidence="2 3">
    <name type="scientific">Branchiostoma lanceolatum</name>
    <name type="common">Common lancelet</name>
    <name type="synonym">Amphioxus lanceolatum</name>
    <dbReference type="NCBI Taxonomy" id="7740"/>
    <lineage>
        <taxon>Eukaryota</taxon>
        <taxon>Metazoa</taxon>
        <taxon>Chordata</taxon>
        <taxon>Cephalochordata</taxon>
        <taxon>Leptocardii</taxon>
        <taxon>Amphioxiformes</taxon>
        <taxon>Branchiostomatidae</taxon>
        <taxon>Branchiostoma</taxon>
    </lineage>
</organism>
<dbReference type="AlphaFoldDB" id="A0A8J9ZW55"/>
<evidence type="ECO:0000313" key="2">
    <source>
        <dbReference type="EMBL" id="CAH1263116.1"/>
    </source>
</evidence>
<keyword evidence="3" id="KW-1185">Reference proteome</keyword>
<dbReference type="Proteomes" id="UP000838412">
    <property type="component" value="Chromosome 4"/>
</dbReference>
<evidence type="ECO:0000256" key="1">
    <source>
        <dbReference type="SAM" id="MobiDB-lite"/>
    </source>
</evidence>
<reference evidence="2" key="1">
    <citation type="submission" date="2022-01" db="EMBL/GenBank/DDBJ databases">
        <authorList>
            <person name="Braso-Vives M."/>
        </authorList>
    </citation>
    <scope>NUCLEOTIDE SEQUENCE</scope>
</reference>
<feature type="compositionally biased region" description="Pro residues" evidence="1">
    <location>
        <begin position="54"/>
        <end position="65"/>
    </location>
</feature>
<proteinExistence type="predicted"/>
<feature type="region of interest" description="Disordered" evidence="1">
    <location>
        <begin position="129"/>
        <end position="152"/>
    </location>
</feature>
<dbReference type="EMBL" id="OV696689">
    <property type="protein sequence ID" value="CAH1263116.1"/>
    <property type="molecule type" value="Genomic_DNA"/>
</dbReference>
<sequence>MVWRVYFENKERRKTRPRCHDYPEHGDYYGWKEEIGSSVRAYRLQYGVRFPGTLPGPGPTTPPGLPGSRRGGQNHQQASTQACDLQIIRSAFEVYVNKKLYYSMLEKRQFPHINQLVREIKKHLSEAKAQSTTADLGSEALPSVTTKQLSPA</sequence>
<dbReference type="OrthoDB" id="10479974at2759"/>
<name>A0A8J9ZW55_BRALA</name>
<gene>
    <name evidence="2" type="primary">Hypp2629</name>
    <name evidence="2" type="ORF">BLAG_LOCUS17911</name>
</gene>
<evidence type="ECO:0000313" key="3">
    <source>
        <dbReference type="Proteomes" id="UP000838412"/>
    </source>
</evidence>
<protein>
    <submittedName>
        <fullName evidence="2">Hypp2629 protein</fullName>
    </submittedName>
</protein>
<feature type="region of interest" description="Disordered" evidence="1">
    <location>
        <begin position="50"/>
        <end position="81"/>
    </location>
</feature>
<feature type="compositionally biased region" description="Polar residues" evidence="1">
    <location>
        <begin position="143"/>
        <end position="152"/>
    </location>
</feature>
<accession>A0A8J9ZW55</accession>